<dbReference type="InterPro" id="IPR005828">
    <property type="entry name" value="MFS_sugar_transport-like"/>
</dbReference>
<dbReference type="GO" id="GO:0015293">
    <property type="term" value="F:symporter activity"/>
    <property type="evidence" value="ECO:0007669"/>
    <property type="project" value="UniProtKB-KW"/>
</dbReference>
<organism evidence="12 13">
    <name type="scientific">Vigna unguiculata</name>
    <name type="common">Cowpea</name>
    <dbReference type="NCBI Taxonomy" id="3917"/>
    <lineage>
        <taxon>Eukaryota</taxon>
        <taxon>Viridiplantae</taxon>
        <taxon>Streptophyta</taxon>
        <taxon>Embryophyta</taxon>
        <taxon>Tracheophyta</taxon>
        <taxon>Spermatophyta</taxon>
        <taxon>Magnoliopsida</taxon>
        <taxon>eudicotyledons</taxon>
        <taxon>Gunneridae</taxon>
        <taxon>Pentapetalae</taxon>
        <taxon>rosids</taxon>
        <taxon>fabids</taxon>
        <taxon>Fabales</taxon>
        <taxon>Fabaceae</taxon>
        <taxon>Papilionoideae</taxon>
        <taxon>50 kb inversion clade</taxon>
        <taxon>NPAAA clade</taxon>
        <taxon>indigoferoid/millettioid clade</taxon>
        <taxon>Phaseoleae</taxon>
        <taxon>Vigna</taxon>
    </lineage>
</organism>
<dbReference type="AlphaFoldDB" id="A0A4D6M2F1"/>
<keyword evidence="4" id="KW-0762">Sugar transport</keyword>
<keyword evidence="7 10" id="KW-1133">Transmembrane helix</keyword>
<evidence type="ECO:0000256" key="3">
    <source>
        <dbReference type="ARBA" id="ARBA00022448"/>
    </source>
</evidence>
<feature type="transmembrane region" description="Helical" evidence="10">
    <location>
        <begin position="168"/>
        <end position="189"/>
    </location>
</feature>
<dbReference type="InterPro" id="IPR005829">
    <property type="entry name" value="Sugar_transporter_CS"/>
</dbReference>
<dbReference type="EMBL" id="CP039350">
    <property type="protein sequence ID" value="QCD95469.1"/>
    <property type="molecule type" value="Genomic_DNA"/>
</dbReference>
<feature type="transmembrane region" description="Helical" evidence="10">
    <location>
        <begin position="348"/>
        <end position="370"/>
    </location>
</feature>
<evidence type="ECO:0000256" key="6">
    <source>
        <dbReference type="ARBA" id="ARBA00022847"/>
    </source>
</evidence>
<dbReference type="PANTHER" id="PTHR23500">
    <property type="entry name" value="SOLUTE CARRIER FAMILY 2, FACILITATED GLUCOSE TRANSPORTER"/>
    <property type="match status" value="1"/>
</dbReference>
<feature type="transmembrane region" description="Helical" evidence="10">
    <location>
        <begin position="201"/>
        <end position="220"/>
    </location>
</feature>
<dbReference type="GO" id="GO:0016020">
    <property type="term" value="C:membrane"/>
    <property type="evidence" value="ECO:0007669"/>
    <property type="project" value="UniProtKB-SubCell"/>
</dbReference>
<dbReference type="PROSITE" id="PS00217">
    <property type="entry name" value="SUGAR_TRANSPORT_2"/>
    <property type="match status" value="1"/>
</dbReference>
<dbReference type="InterPro" id="IPR045262">
    <property type="entry name" value="STP/PLT_plant"/>
</dbReference>
<sequence length="509" mass="55629">MAVGFSIESENVQSNGKITTYVVVSCTMAAMGGLLFGYDIGIAGGVTSMDSFLKKFFHTVYVKKQEAKVSNYCVFDSQLLTSFTSSLYVAGLVTSFFSSHVTKAFGRKPSILAGGAAFLAGTALGAAASNVFMLIFGRLLLGVGVGFANQAVPVYLSEMALPRLRGAISNGFQFSVCIGSVFATLINYGAEKIKGGWGWRVSLAMAAVPASVLTLGAIFLPETPNSLIQRSHDHQKAKLLLQRIRGVEDVQEELDSLIRASSTKTDEKQTLKIILKRRYRPQLVMAIAMPFFQQMTGINVIGCYAPLLYRTMGLGESASLLSAVITGIIGLAATFISMFLVDRLGRRALFMIGGIQMFASQVIIGAIMAFHLKDHGGLSKGYAFVVLAMVCLYVVGFGLSWGPLGWLVPSEIFPLEIRSVGQSITVAVNLIFTFTVSQTFLTMLCHLKSGIFFLFGGWMVVMTLFVHYFLPETKSVPLEEMEKVWQEHWFWKRIVGEMSDKEHKLEISI</sequence>
<accession>A0A4D6M2F1</accession>
<dbReference type="GO" id="GO:0015145">
    <property type="term" value="F:monosaccharide transmembrane transporter activity"/>
    <property type="evidence" value="ECO:0007669"/>
    <property type="project" value="InterPro"/>
</dbReference>
<reference evidence="12 13" key="1">
    <citation type="submission" date="2019-04" db="EMBL/GenBank/DDBJ databases">
        <title>An improved genome assembly and genetic linkage map for asparagus bean, Vigna unguiculata ssp. sesquipedialis.</title>
        <authorList>
            <person name="Xia Q."/>
            <person name="Zhang R."/>
            <person name="Dong Y."/>
        </authorList>
    </citation>
    <scope>NUCLEOTIDE SEQUENCE [LARGE SCALE GENOMIC DNA]</scope>
    <source>
        <tissue evidence="12">Leaf</tissue>
    </source>
</reference>
<dbReference type="Gramene" id="Vigun01g012600.1.v1.2">
    <property type="protein sequence ID" value="Vigun01g012600.1.v1.2"/>
    <property type="gene ID" value="Vigun01g012600.v1.2"/>
</dbReference>
<dbReference type="NCBIfam" id="TIGR00879">
    <property type="entry name" value="SP"/>
    <property type="match status" value="1"/>
</dbReference>
<feature type="transmembrane region" description="Helical" evidence="10">
    <location>
        <begin position="283"/>
        <end position="307"/>
    </location>
</feature>
<keyword evidence="6" id="KW-0769">Symport</keyword>
<dbReference type="OrthoDB" id="5296287at2759"/>
<evidence type="ECO:0000256" key="7">
    <source>
        <dbReference type="ARBA" id="ARBA00022989"/>
    </source>
</evidence>
<feature type="transmembrane region" description="Helical" evidence="10">
    <location>
        <begin position="319"/>
        <end position="341"/>
    </location>
</feature>
<evidence type="ECO:0000259" key="11">
    <source>
        <dbReference type="PROSITE" id="PS50850"/>
    </source>
</evidence>
<evidence type="ECO:0000256" key="8">
    <source>
        <dbReference type="ARBA" id="ARBA00023136"/>
    </source>
</evidence>
<dbReference type="PRINTS" id="PR00171">
    <property type="entry name" value="SUGRTRNSPORT"/>
</dbReference>
<dbReference type="PROSITE" id="PS00216">
    <property type="entry name" value="SUGAR_TRANSPORT_1"/>
    <property type="match status" value="1"/>
</dbReference>
<evidence type="ECO:0000256" key="2">
    <source>
        <dbReference type="ARBA" id="ARBA00010992"/>
    </source>
</evidence>
<dbReference type="InterPro" id="IPR036259">
    <property type="entry name" value="MFS_trans_sf"/>
</dbReference>
<name>A0A4D6M2F1_VIGUN</name>
<protein>
    <submittedName>
        <fullName evidence="12">MFS transporter</fullName>
    </submittedName>
</protein>
<dbReference type="InterPro" id="IPR020846">
    <property type="entry name" value="MFS_dom"/>
</dbReference>
<dbReference type="CDD" id="cd17361">
    <property type="entry name" value="MFS_STP"/>
    <property type="match status" value="1"/>
</dbReference>
<feature type="transmembrane region" description="Helical" evidence="10">
    <location>
        <begin position="79"/>
        <end position="98"/>
    </location>
</feature>
<feature type="domain" description="Major facilitator superfamily (MFS) profile" evidence="11">
    <location>
        <begin position="25"/>
        <end position="474"/>
    </location>
</feature>
<gene>
    <name evidence="12" type="ORF">DEO72_LG6g162</name>
</gene>
<dbReference type="SUPFAM" id="SSF103473">
    <property type="entry name" value="MFS general substrate transporter"/>
    <property type="match status" value="1"/>
</dbReference>
<dbReference type="Pfam" id="PF00083">
    <property type="entry name" value="Sugar_tr"/>
    <property type="match status" value="1"/>
</dbReference>
<evidence type="ECO:0000256" key="1">
    <source>
        <dbReference type="ARBA" id="ARBA00004141"/>
    </source>
</evidence>
<dbReference type="Gene3D" id="1.20.1250.20">
    <property type="entry name" value="MFS general substrate transporter like domains"/>
    <property type="match status" value="1"/>
</dbReference>
<proteinExistence type="inferred from homology"/>
<feature type="transmembrane region" description="Helical" evidence="10">
    <location>
        <begin position="135"/>
        <end position="156"/>
    </location>
</feature>
<dbReference type="PANTHER" id="PTHR23500:SF30">
    <property type="entry name" value="SUGAR TRANSPORT PROTEIN 3"/>
    <property type="match status" value="1"/>
</dbReference>
<keyword evidence="8 10" id="KW-0472">Membrane</keyword>
<evidence type="ECO:0000256" key="4">
    <source>
        <dbReference type="ARBA" id="ARBA00022597"/>
    </source>
</evidence>
<dbReference type="InterPro" id="IPR003663">
    <property type="entry name" value="Sugar/inositol_transpt"/>
</dbReference>
<keyword evidence="5 10" id="KW-0812">Transmembrane</keyword>
<evidence type="ECO:0000256" key="9">
    <source>
        <dbReference type="RuleBase" id="RU003346"/>
    </source>
</evidence>
<evidence type="ECO:0000313" key="13">
    <source>
        <dbReference type="Proteomes" id="UP000501690"/>
    </source>
</evidence>
<evidence type="ECO:0000313" key="12">
    <source>
        <dbReference type="EMBL" id="QCD95469.1"/>
    </source>
</evidence>
<feature type="transmembrane region" description="Helical" evidence="10">
    <location>
        <begin position="450"/>
        <end position="470"/>
    </location>
</feature>
<comment type="similarity">
    <text evidence="2 9">Belongs to the major facilitator superfamily. Sugar transporter (TC 2.A.1.1) family.</text>
</comment>
<feature type="transmembrane region" description="Helical" evidence="10">
    <location>
        <begin position="21"/>
        <end position="46"/>
    </location>
</feature>
<dbReference type="Proteomes" id="UP000501690">
    <property type="component" value="Linkage Group LG6"/>
</dbReference>
<keyword evidence="13" id="KW-1185">Reference proteome</keyword>
<dbReference type="PROSITE" id="PS50850">
    <property type="entry name" value="MFS"/>
    <property type="match status" value="1"/>
</dbReference>
<evidence type="ECO:0000256" key="5">
    <source>
        <dbReference type="ARBA" id="ARBA00022692"/>
    </source>
</evidence>
<dbReference type="FunFam" id="1.20.1250.20:FF:000002">
    <property type="entry name" value="Sugar transport protein 13"/>
    <property type="match status" value="1"/>
</dbReference>
<dbReference type="InterPro" id="IPR044778">
    <property type="entry name" value="MFS_STP/MST-like_plant"/>
</dbReference>
<evidence type="ECO:0000256" key="10">
    <source>
        <dbReference type="SAM" id="Phobius"/>
    </source>
</evidence>
<feature type="transmembrane region" description="Helical" evidence="10">
    <location>
        <begin position="382"/>
        <end position="408"/>
    </location>
</feature>
<keyword evidence="3 9" id="KW-0813">Transport</keyword>
<feature type="transmembrane region" description="Helical" evidence="10">
    <location>
        <begin position="110"/>
        <end position="129"/>
    </location>
</feature>
<feature type="transmembrane region" description="Helical" evidence="10">
    <location>
        <begin position="420"/>
        <end position="444"/>
    </location>
</feature>
<comment type="subcellular location">
    <subcellularLocation>
        <location evidence="1">Membrane</location>
        <topology evidence="1">Multi-pass membrane protein</topology>
    </subcellularLocation>
</comment>